<evidence type="ECO:0000259" key="11">
    <source>
        <dbReference type="PROSITE" id="PS00906"/>
    </source>
</evidence>
<evidence type="ECO:0000313" key="14">
    <source>
        <dbReference type="Proteomes" id="UP000182011"/>
    </source>
</evidence>
<dbReference type="InterPro" id="IPR006361">
    <property type="entry name" value="Uroporphyrinogen_deCO2ase_HemE"/>
</dbReference>
<evidence type="ECO:0000313" key="13">
    <source>
        <dbReference type="EMBL" id="CUU04761.1"/>
    </source>
</evidence>
<dbReference type="HAMAP" id="MF_00218">
    <property type="entry name" value="URO_D"/>
    <property type="match status" value="1"/>
</dbReference>
<evidence type="ECO:0000256" key="9">
    <source>
        <dbReference type="RuleBase" id="RU000554"/>
    </source>
</evidence>
<dbReference type="NCBIfam" id="TIGR01464">
    <property type="entry name" value="hemE"/>
    <property type="match status" value="1"/>
</dbReference>
<comment type="catalytic activity">
    <reaction evidence="8 9">
        <text>uroporphyrinogen III + 4 H(+) = coproporphyrinogen III + 4 CO2</text>
        <dbReference type="Rhea" id="RHEA:19865"/>
        <dbReference type="ChEBI" id="CHEBI:15378"/>
        <dbReference type="ChEBI" id="CHEBI:16526"/>
        <dbReference type="ChEBI" id="CHEBI:57308"/>
        <dbReference type="ChEBI" id="CHEBI:57309"/>
        <dbReference type="EC" id="4.1.1.37"/>
    </reaction>
</comment>
<accession>A0A0S4N0X9</accession>
<comment type="similarity">
    <text evidence="2 8 10">Belongs to the uroporphyrinogen decarboxylase family.</text>
</comment>
<dbReference type="OrthoDB" id="9806656at2"/>
<dbReference type="InterPro" id="IPR038071">
    <property type="entry name" value="UROD/MetE-like_sf"/>
</dbReference>
<dbReference type="Proteomes" id="UP000182200">
    <property type="component" value="Unassembled WGS sequence"/>
</dbReference>
<accession>A0A0P1LDM5</accession>
<keyword evidence="7 8" id="KW-0627">Porphyrin biosynthesis</keyword>
<keyword evidence="15" id="KW-1185">Reference proteome</keyword>
<dbReference type="PANTHER" id="PTHR21091">
    <property type="entry name" value="METHYLTETRAHYDROFOLATE:HOMOCYSTEINE METHYLTRANSFERASE RELATED"/>
    <property type="match status" value="1"/>
</dbReference>
<dbReference type="InterPro" id="IPR000257">
    <property type="entry name" value="Uroporphyrinogen_deCOase"/>
</dbReference>
<dbReference type="Pfam" id="PF01208">
    <property type="entry name" value="URO-D"/>
    <property type="match status" value="1"/>
</dbReference>
<dbReference type="Proteomes" id="UP000182011">
    <property type="component" value="Unassembled WGS sequence"/>
</dbReference>
<evidence type="ECO:0000256" key="3">
    <source>
        <dbReference type="ARBA" id="ARBA00012288"/>
    </source>
</evidence>
<dbReference type="Gene3D" id="3.20.20.210">
    <property type="match status" value="1"/>
</dbReference>
<comment type="function">
    <text evidence="8">Catalyzes the decarboxylation of four acetate groups of uroporphyrinogen-III to yield coproporphyrinogen-III.</text>
</comment>
<accession>A0A0P1MCX7</accession>
<dbReference type="EMBL" id="CZVI01000001">
    <property type="protein sequence ID" value="CUS77807.1"/>
    <property type="molecule type" value="Genomic_DNA"/>
</dbReference>
<comment type="subcellular location">
    <subcellularLocation>
        <location evidence="8">Cytoplasm</location>
    </subcellularLocation>
</comment>
<dbReference type="SUPFAM" id="SSF51726">
    <property type="entry name" value="UROD/MetE-like"/>
    <property type="match status" value="1"/>
</dbReference>
<accession>A0A0P1M8Y0</accession>
<dbReference type="EC" id="4.1.1.37" evidence="3 8"/>
<accession>A0A0P1LXD2</accession>
<feature type="domain" description="Uroporphyrinogen decarboxylase (URO-D)" evidence="11">
    <location>
        <begin position="19"/>
        <end position="28"/>
    </location>
</feature>
<evidence type="ECO:0000256" key="2">
    <source>
        <dbReference type="ARBA" id="ARBA00009935"/>
    </source>
</evidence>
<dbReference type="UniPathway" id="UPA00251">
    <property type="reaction ID" value="UER00321"/>
</dbReference>
<reference evidence="12 15" key="1">
    <citation type="submission" date="2015-11" db="EMBL/GenBank/DDBJ databases">
        <authorList>
            <person name="Varghese N."/>
        </authorList>
    </citation>
    <scope>NUCLEOTIDE SEQUENCE [LARGE SCALE GENOMIC DNA]</scope>
    <source>
        <strain evidence="12 15">JGI-8</strain>
    </source>
</reference>
<dbReference type="RefSeq" id="WP_047133353.1">
    <property type="nucleotide sequence ID" value="NZ_CZVI01000001.1"/>
</dbReference>
<gene>
    <name evidence="8" type="primary">hemE</name>
    <name evidence="13" type="ORF">JGI4_01103</name>
    <name evidence="12" type="ORF">JGI8_00165</name>
</gene>
<comment type="caution">
    <text evidence="8">Lacks conserved residue(s) required for the propagation of feature annotation.</text>
</comment>
<protein>
    <recommendedName>
        <fullName evidence="3 8">Uroporphyrinogen decarboxylase</fullName>
        <shortName evidence="8">UPD</shortName>
        <shortName evidence="8">URO-D</shortName>
        <ecNumber evidence="3 8">4.1.1.37</ecNumber>
    </recommendedName>
</protein>
<comment type="pathway">
    <text evidence="1 8 9">Porphyrin-containing compound metabolism; protoporphyrin-IX biosynthesis; coproporphyrinogen-III from 5-aminolevulinate: step 4/4.</text>
</comment>
<evidence type="ECO:0000256" key="10">
    <source>
        <dbReference type="RuleBase" id="RU004169"/>
    </source>
</evidence>
<keyword evidence="6 8" id="KW-0456">Lyase</keyword>
<evidence type="ECO:0000256" key="5">
    <source>
        <dbReference type="ARBA" id="ARBA00022793"/>
    </source>
</evidence>
<evidence type="ECO:0000256" key="1">
    <source>
        <dbReference type="ARBA" id="ARBA00004804"/>
    </source>
</evidence>
<dbReference type="PROSITE" id="PS00906">
    <property type="entry name" value="UROD_1"/>
    <property type="match status" value="1"/>
</dbReference>
<feature type="binding site" evidence="8">
    <location>
        <position position="73"/>
    </location>
    <ligand>
        <name>substrate</name>
    </ligand>
</feature>
<evidence type="ECO:0000256" key="8">
    <source>
        <dbReference type="HAMAP-Rule" id="MF_00218"/>
    </source>
</evidence>
<feature type="binding site" evidence="8">
    <location>
        <position position="319"/>
    </location>
    <ligand>
        <name>substrate</name>
    </ligand>
</feature>
<dbReference type="FunFam" id="3.20.20.210:FF:000007">
    <property type="entry name" value="Uroporphyrinogen decarboxylase"/>
    <property type="match status" value="1"/>
</dbReference>
<reference evidence="13 14" key="2">
    <citation type="submission" date="2015-11" db="EMBL/GenBank/DDBJ databases">
        <authorList>
            <person name="Zhang Y."/>
            <person name="Guo Z."/>
        </authorList>
    </citation>
    <scope>NUCLEOTIDE SEQUENCE [LARGE SCALE GENOMIC DNA]</scope>
    <source>
        <strain evidence="13">JGI-4</strain>
    </source>
</reference>
<dbReference type="GO" id="GO:0006782">
    <property type="term" value="P:protoporphyrinogen IX biosynthetic process"/>
    <property type="evidence" value="ECO:0007669"/>
    <property type="project" value="UniProtKB-UniRule"/>
</dbReference>
<dbReference type="AlphaFoldDB" id="A0A0P1LXD2"/>
<feature type="site" description="Transition state stabilizer" evidence="8">
    <location>
        <position position="73"/>
    </location>
</feature>
<dbReference type="GO" id="GO:0004853">
    <property type="term" value="F:uroporphyrinogen decarboxylase activity"/>
    <property type="evidence" value="ECO:0007669"/>
    <property type="project" value="UniProtKB-UniRule"/>
</dbReference>
<dbReference type="EMBL" id="FAOP01000004">
    <property type="protein sequence ID" value="CUU04761.1"/>
    <property type="molecule type" value="Genomic_DNA"/>
</dbReference>
<dbReference type="PANTHER" id="PTHR21091:SF169">
    <property type="entry name" value="UROPORPHYRINOGEN DECARBOXYLASE"/>
    <property type="match status" value="1"/>
</dbReference>
<evidence type="ECO:0000256" key="6">
    <source>
        <dbReference type="ARBA" id="ARBA00023239"/>
    </source>
</evidence>
<evidence type="ECO:0000256" key="7">
    <source>
        <dbReference type="ARBA" id="ARBA00023244"/>
    </source>
</evidence>
<dbReference type="GO" id="GO:0005829">
    <property type="term" value="C:cytosol"/>
    <property type="evidence" value="ECO:0007669"/>
    <property type="project" value="TreeGrafter"/>
</dbReference>
<organism evidence="13 14">
    <name type="scientific">Candidatus Kryptonium thompsonii</name>
    <dbReference type="NCBI Taxonomy" id="1633631"/>
    <lineage>
        <taxon>Bacteria</taxon>
        <taxon>Pseudomonadati</taxon>
        <taxon>Candidatus Kryptoniota</taxon>
        <taxon>Candidatus Kryptonium</taxon>
    </lineage>
</organism>
<keyword evidence="4 8" id="KW-0963">Cytoplasm</keyword>
<evidence type="ECO:0000313" key="15">
    <source>
        <dbReference type="Proteomes" id="UP000182200"/>
    </source>
</evidence>
<accession>A0A0N7MZ72</accession>
<keyword evidence="5 8" id="KW-0210">Decarboxylase</keyword>
<accession>A0A0P1LN85</accession>
<evidence type="ECO:0000256" key="4">
    <source>
        <dbReference type="ARBA" id="ARBA00022490"/>
    </source>
</evidence>
<dbReference type="CDD" id="cd00717">
    <property type="entry name" value="URO-D"/>
    <property type="match status" value="1"/>
</dbReference>
<comment type="subunit">
    <text evidence="8">Homodimer.</text>
</comment>
<accession>A0A0P1NXN9</accession>
<proteinExistence type="inferred from homology"/>
<name>A0A0P1LXD2_9BACT</name>
<dbReference type="STRING" id="1633631.GCA_001442925_01102"/>
<sequence length="352" mass="40425">MKNDIFLKACKGEKIERTPIWIMRQAGRYLPEYRKIRQRYDFLTMIKTPELASEITIQPIEIIGVDAGIIFSDILVLPEAMGLKLYIDEGKGPRFERYIQSESDIANLCIPDPTEKLKYVLNAIELTKRNIDVPLIGFAGSPWTLFAYMVESEQEKDFKNAKLLIYLKPKLAHKLLEKITLAVSDFLIAQIEYGADAVQIFDTWGGILSYDEFKEFSLKYIAYVIERIKSKFDEIPVILFSKGTWQWIEEIINTGCDVISIDWTFDIKKAREKSHEKISIQGNLDPVILLSEPEIVAHEAMKILEKYGIGNRHIFNLGHGILPDTPVENVKVLVETVKTKSKNYHKINANEP</sequence>
<feature type="binding site" evidence="8">
    <location>
        <begin position="24"/>
        <end position="28"/>
    </location>
    <ligand>
        <name>substrate</name>
    </ligand>
</feature>
<feature type="binding site" evidence="8">
    <location>
        <position position="203"/>
    </location>
    <ligand>
        <name>substrate</name>
    </ligand>
</feature>
<feature type="binding site" evidence="8">
    <location>
        <position position="148"/>
    </location>
    <ligand>
        <name>substrate</name>
    </ligand>
</feature>
<evidence type="ECO:0000313" key="12">
    <source>
        <dbReference type="EMBL" id="CUS77807.1"/>
    </source>
</evidence>